<dbReference type="Pfam" id="PF03544">
    <property type="entry name" value="TonB_C"/>
    <property type="match status" value="1"/>
</dbReference>
<comment type="caution">
    <text evidence="2">The sequence shown here is derived from an EMBL/GenBank/DDBJ whole genome shotgun (WGS) entry which is preliminary data.</text>
</comment>
<name>A0A2S9JU82_9SPHI</name>
<evidence type="ECO:0000259" key="1">
    <source>
        <dbReference type="Pfam" id="PF03544"/>
    </source>
</evidence>
<dbReference type="OrthoDB" id="675613at2"/>
<dbReference type="GO" id="GO:0055085">
    <property type="term" value="P:transmembrane transport"/>
    <property type="evidence" value="ECO:0007669"/>
    <property type="project" value="InterPro"/>
</dbReference>
<dbReference type="RefSeq" id="WP_105723968.1">
    <property type="nucleotide sequence ID" value="NZ_PVBS01000001.1"/>
</dbReference>
<dbReference type="EMBL" id="PVBS01000001">
    <property type="protein sequence ID" value="PRD56800.1"/>
    <property type="molecule type" value="Genomic_DNA"/>
</dbReference>
<evidence type="ECO:0000313" key="3">
    <source>
        <dbReference type="Proteomes" id="UP000238642"/>
    </source>
</evidence>
<dbReference type="SUPFAM" id="SSF74653">
    <property type="entry name" value="TolA/TonB C-terminal domain"/>
    <property type="match status" value="1"/>
</dbReference>
<dbReference type="Gene3D" id="1.25.40.10">
    <property type="entry name" value="Tetratricopeptide repeat domain"/>
    <property type="match status" value="1"/>
</dbReference>
<dbReference type="Proteomes" id="UP000238642">
    <property type="component" value="Unassembled WGS sequence"/>
</dbReference>
<accession>A0A2S9JU82</accession>
<feature type="domain" description="TonB C-terminal" evidence="1">
    <location>
        <begin position="214"/>
        <end position="272"/>
    </location>
</feature>
<reference evidence="2 3" key="1">
    <citation type="submission" date="2018-02" db="EMBL/GenBank/DDBJ databases">
        <title>The draft genome of Sphingobacterium gobiense H7.</title>
        <authorList>
            <person name="Li L."/>
            <person name="Liu L."/>
            <person name="Zhang X."/>
            <person name="Wang T."/>
            <person name="Liang L."/>
        </authorList>
    </citation>
    <scope>NUCLEOTIDE SEQUENCE [LARGE SCALE GENOMIC DNA]</scope>
    <source>
        <strain evidence="2 3">ACCC 05757</strain>
    </source>
</reference>
<keyword evidence="3" id="KW-1185">Reference proteome</keyword>
<evidence type="ECO:0000313" key="2">
    <source>
        <dbReference type="EMBL" id="PRD56800.1"/>
    </source>
</evidence>
<dbReference type="InterPro" id="IPR011990">
    <property type="entry name" value="TPR-like_helical_dom_sf"/>
</dbReference>
<organism evidence="2 3">
    <name type="scientific">Sphingobacterium gobiense</name>
    <dbReference type="NCBI Taxonomy" id="1382456"/>
    <lineage>
        <taxon>Bacteria</taxon>
        <taxon>Pseudomonadati</taxon>
        <taxon>Bacteroidota</taxon>
        <taxon>Sphingobacteriia</taxon>
        <taxon>Sphingobacteriales</taxon>
        <taxon>Sphingobacteriaceae</taxon>
        <taxon>Sphingobacterium</taxon>
    </lineage>
</organism>
<gene>
    <name evidence="2" type="ORF">C5749_06125</name>
</gene>
<sequence>MNYLGNIFLKANSSHIHLAITTFLLLYGFFPIKAQEKAILVGDWIKVGVTYLDGMEIEESHPLKYAFLKYSFKPKNKAAIITDYTHAGNFNSYEDRNGTIEISTNFNTKITLGIIRLTSDSLIVVQPGTLGATDPSSLLITLIRYEHLQNTSEWNGKDLVGISKTDTVYKTSGKIHPTFSNPYGLRHAFQTAMPSYSKYISGFSQDYGELFLATFVVRKSGSIDNIKILQGMDDKFNKEFIKTCSKMAKNWTPAYYHGEPVDAQVTLEIDFNFMDKFLTDERYTRYAAKRIEEGDIYGAITYFDRIIAKNPRNEIALINRGYCYLMLNDQESACQDFRILRNLGFDSGKSLLEKHCKL</sequence>
<proteinExistence type="predicted"/>
<dbReference type="InterPro" id="IPR037682">
    <property type="entry name" value="TonB_C"/>
</dbReference>
<dbReference type="Gene3D" id="3.30.1150.10">
    <property type="match status" value="1"/>
</dbReference>
<dbReference type="SUPFAM" id="SSF48452">
    <property type="entry name" value="TPR-like"/>
    <property type="match status" value="1"/>
</dbReference>
<dbReference type="AlphaFoldDB" id="A0A2S9JU82"/>
<protein>
    <recommendedName>
        <fullName evidence="1">TonB C-terminal domain-containing protein</fullName>
    </recommendedName>
</protein>